<dbReference type="Proteomes" id="UP000054843">
    <property type="component" value="Unassembled WGS sequence"/>
</dbReference>
<keyword evidence="2" id="KW-1185">Reference proteome</keyword>
<name>A0A0V1LY42_9BILA</name>
<comment type="caution">
    <text evidence="1">The sequence shown here is derived from an EMBL/GenBank/DDBJ whole genome shotgun (WGS) entry which is preliminary data.</text>
</comment>
<dbReference type="EMBL" id="JYDO01001062">
    <property type="protein sequence ID" value="KRZ64469.1"/>
    <property type="molecule type" value="Genomic_DNA"/>
</dbReference>
<evidence type="ECO:0000313" key="2">
    <source>
        <dbReference type="Proteomes" id="UP000054843"/>
    </source>
</evidence>
<organism evidence="1 2">
    <name type="scientific">Trichinella papuae</name>
    <dbReference type="NCBI Taxonomy" id="268474"/>
    <lineage>
        <taxon>Eukaryota</taxon>
        <taxon>Metazoa</taxon>
        <taxon>Ecdysozoa</taxon>
        <taxon>Nematoda</taxon>
        <taxon>Enoplea</taxon>
        <taxon>Dorylaimia</taxon>
        <taxon>Trichinellida</taxon>
        <taxon>Trichinellidae</taxon>
        <taxon>Trichinella</taxon>
    </lineage>
</organism>
<proteinExistence type="predicted"/>
<sequence>MLTQRKSLKSLQTLMLNKVYSLSIYHCQKAQANANDKSS</sequence>
<reference evidence="1 2" key="1">
    <citation type="submission" date="2015-01" db="EMBL/GenBank/DDBJ databases">
        <title>Evolution of Trichinella species and genotypes.</title>
        <authorList>
            <person name="Korhonen P.K."/>
            <person name="Edoardo P."/>
            <person name="Giuseppe L.R."/>
            <person name="Gasser R.B."/>
        </authorList>
    </citation>
    <scope>NUCLEOTIDE SEQUENCE [LARGE SCALE GENOMIC DNA]</scope>
    <source>
        <strain evidence="1">ISS1980</strain>
    </source>
</reference>
<gene>
    <name evidence="1" type="ORF">T10_340</name>
</gene>
<dbReference type="AlphaFoldDB" id="A0A0V1LY42"/>
<protein>
    <submittedName>
        <fullName evidence="1">Uncharacterized protein</fullName>
    </submittedName>
</protein>
<accession>A0A0V1LY42</accession>
<evidence type="ECO:0000313" key="1">
    <source>
        <dbReference type="EMBL" id="KRZ64469.1"/>
    </source>
</evidence>